<feature type="transmembrane region" description="Helical" evidence="6">
    <location>
        <begin position="419"/>
        <end position="439"/>
    </location>
</feature>
<evidence type="ECO:0000256" key="3">
    <source>
        <dbReference type="ARBA" id="ARBA00022692"/>
    </source>
</evidence>
<sequence length="580" mass="63926">MESQNTMSTIAVEPYPEITVSPTREKEPHFGTLLLRFLAIYWKSFILVLWPLILLPLVIIESNEVRAMRCLYVVALMAMFWVTEALPLPITGLIPVVLYPLMGIMSTSETCLCYMNDTTMMFLGSLVIAVVIENSGLHMRVALLIIKMIGCSHRRLTLGLFFVTMFISMWISNTAATAMMIPIMETVLVELEAQGLGNMFIQDDDSDEVETSSTPKRPTHSTMVYYLAAAYGSSLGGIGTIVGSGTNLTLKGFFETRFPNSPSISFASWMLYSVPPMLLMGFLSWLWLQVMYMGLFRPRSKDATAIDIGSQGERVATAVIEKRYKELGPISWHESVVGILFITVVLLWFFRSPGFMKGWPSYITDLPVKDSTAASCLTILFFILPAKLDFLHAFDKDPSKRPTKPSPGMITWQMIHQKMHWSLILVLGGGFAISAGSSSSKLSEIIGNSLTGLNSIHPIAILAIVCVFAETVTELTANVAVANIILPVLAEMCVALQIHPLYLMLPATICCSFSFHLPVGTPPNAIASAAGHIKTKDFIIAGIGPTIITLAITIAAFCTWGTYVFNLHEFPTWAMQNKTI</sequence>
<dbReference type="PANTHER" id="PTHR10283">
    <property type="entry name" value="SOLUTE CARRIER FAMILY 13 MEMBER"/>
    <property type="match status" value="1"/>
</dbReference>
<proteinExistence type="inferred from homology"/>
<dbReference type="EMBL" id="JAIFRP010000021">
    <property type="protein sequence ID" value="KAK2585417.1"/>
    <property type="molecule type" value="Genomic_DNA"/>
</dbReference>
<evidence type="ECO:0000313" key="8">
    <source>
        <dbReference type="Proteomes" id="UP001258017"/>
    </source>
</evidence>
<dbReference type="Proteomes" id="UP001258017">
    <property type="component" value="Unassembled WGS sequence"/>
</dbReference>
<protein>
    <recommendedName>
        <fullName evidence="9">Protein I'm not dead yet</fullName>
    </recommendedName>
</protein>
<feature type="transmembrane region" description="Helical" evidence="6">
    <location>
        <begin position="223"/>
        <end position="248"/>
    </location>
</feature>
<feature type="transmembrane region" description="Helical" evidence="6">
    <location>
        <begin position="539"/>
        <end position="565"/>
    </location>
</feature>
<feature type="transmembrane region" description="Helical" evidence="6">
    <location>
        <begin position="40"/>
        <end position="59"/>
    </location>
</feature>
<dbReference type="InterPro" id="IPR001898">
    <property type="entry name" value="SLC13A/DASS"/>
</dbReference>
<reference evidence="7" key="1">
    <citation type="submission" date="2021-08" db="EMBL/GenBank/DDBJ databases">
        <authorList>
            <person name="Misof B."/>
            <person name="Oliver O."/>
            <person name="Podsiadlowski L."/>
            <person name="Donath A."/>
            <person name="Peters R."/>
            <person name="Mayer C."/>
            <person name="Rust J."/>
            <person name="Gunkel S."/>
            <person name="Lesny P."/>
            <person name="Martin S."/>
            <person name="Oeyen J.P."/>
            <person name="Petersen M."/>
            <person name="Panagiotis P."/>
            <person name="Wilbrandt J."/>
            <person name="Tanja T."/>
        </authorList>
    </citation>
    <scope>NUCLEOTIDE SEQUENCE</scope>
    <source>
        <strain evidence="7">GBR_01_08_01A</strain>
        <tissue evidence="7">Thorax + abdomen</tissue>
    </source>
</reference>
<dbReference type="Pfam" id="PF00939">
    <property type="entry name" value="Na_sulph_symp"/>
    <property type="match status" value="1"/>
</dbReference>
<organism evidence="7 8">
    <name type="scientific">Odynerus spinipes</name>
    <dbReference type="NCBI Taxonomy" id="1348599"/>
    <lineage>
        <taxon>Eukaryota</taxon>
        <taxon>Metazoa</taxon>
        <taxon>Ecdysozoa</taxon>
        <taxon>Arthropoda</taxon>
        <taxon>Hexapoda</taxon>
        <taxon>Insecta</taxon>
        <taxon>Pterygota</taxon>
        <taxon>Neoptera</taxon>
        <taxon>Endopterygota</taxon>
        <taxon>Hymenoptera</taxon>
        <taxon>Apocrita</taxon>
        <taxon>Aculeata</taxon>
        <taxon>Vespoidea</taxon>
        <taxon>Vespidae</taxon>
        <taxon>Eumeninae</taxon>
        <taxon>Odynerus</taxon>
    </lineage>
</organism>
<gene>
    <name evidence="7" type="ORF">KPH14_010085</name>
</gene>
<feature type="transmembrane region" description="Helical" evidence="6">
    <location>
        <begin position="269"/>
        <end position="288"/>
    </location>
</feature>
<keyword evidence="4 6" id="KW-1133">Transmembrane helix</keyword>
<keyword evidence="8" id="KW-1185">Reference proteome</keyword>
<feature type="transmembrane region" description="Helical" evidence="6">
    <location>
        <begin position="121"/>
        <end position="146"/>
    </location>
</feature>
<dbReference type="GO" id="GO:0005886">
    <property type="term" value="C:plasma membrane"/>
    <property type="evidence" value="ECO:0007669"/>
    <property type="project" value="TreeGrafter"/>
</dbReference>
<name>A0AAD9RT23_9HYME</name>
<dbReference type="PANTHER" id="PTHR10283:SF82">
    <property type="entry name" value="SOLUTE CARRIER FAMILY 13 MEMBER 2"/>
    <property type="match status" value="1"/>
</dbReference>
<evidence type="ECO:0008006" key="9">
    <source>
        <dbReference type="Google" id="ProtNLM"/>
    </source>
</evidence>
<feature type="transmembrane region" description="Helical" evidence="6">
    <location>
        <begin position="71"/>
        <end position="101"/>
    </location>
</feature>
<keyword evidence="3 6" id="KW-0812">Transmembrane</keyword>
<comment type="similarity">
    <text evidence="2">Belongs to the SLC13A/DASS transporter (TC 2.A.47) family. NADC subfamily.</text>
</comment>
<evidence type="ECO:0000256" key="6">
    <source>
        <dbReference type="SAM" id="Phobius"/>
    </source>
</evidence>
<feature type="transmembrane region" description="Helical" evidence="6">
    <location>
        <begin position="158"/>
        <end position="181"/>
    </location>
</feature>
<reference evidence="7" key="2">
    <citation type="journal article" date="2023" name="Commun. Biol.">
        <title>Intrasexual cuticular hydrocarbon dimorphism in a wasp sheds light on hydrocarbon biosynthesis genes in Hymenoptera.</title>
        <authorList>
            <person name="Moris V.C."/>
            <person name="Podsiadlowski L."/>
            <person name="Martin S."/>
            <person name="Oeyen J.P."/>
            <person name="Donath A."/>
            <person name="Petersen M."/>
            <person name="Wilbrandt J."/>
            <person name="Misof B."/>
            <person name="Liedtke D."/>
            <person name="Thamm M."/>
            <person name="Scheiner R."/>
            <person name="Schmitt T."/>
            <person name="Niehuis O."/>
        </authorList>
    </citation>
    <scope>NUCLEOTIDE SEQUENCE</scope>
    <source>
        <strain evidence="7">GBR_01_08_01A</strain>
    </source>
</reference>
<feature type="transmembrane region" description="Helical" evidence="6">
    <location>
        <begin position="330"/>
        <end position="350"/>
    </location>
</feature>
<comment type="caution">
    <text evidence="7">The sequence shown here is derived from an EMBL/GenBank/DDBJ whole genome shotgun (WGS) entry which is preliminary data.</text>
</comment>
<dbReference type="AlphaFoldDB" id="A0AAD9RT23"/>
<evidence type="ECO:0000256" key="1">
    <source>
        <dbReference type="ARBA" id="ARBA00004141"/>
    </source>
</evidence>
<comment type="subcellular location">
    <subcellularLocation>
        <location evidence="1">Membrane</location>
        <topology evidence="1">Multi-pass membrane protein</topology>
    </subcellularLocation>
</comment>
<evidence type="ECO:0000313" key="7">
    <source>
        <dbReference type="EMBL" id="KAK2585417.1"/>
    </source>
</evidence>
<dbReference type="GO" id="GO:0015141">
    <property type="term" value="F:succinate transmembrane transporter activity"/>
    <property type="evidence" value="ECO:0007669"/>
    <property type="project" value="TreeGrafter"/>
</dbReference>
<evidence type="ECO:0000256" key="2">
    <source>
        <dbReference type="ARBA" id="ARBA00006772"/>
    </source>
</evidence>
<evidence type="ECO:0000256" key="4">
    <source>
        <dbReference type="ARBA" id="ARBA00022989"/>
    </source>
</evidence>
<evidence type="ECO:0000256" key="5">
    <source>
        <dbReference type="ARBA" id="ARBA00023136"/>
    </source>
</evidence>
<dbReference type="GO" id="GO:0015137">
    <property type="term" value="F:citrate transmembrane transporter activity"/>
    <property type="evidence" value="ECO:0007669"/>
    <property type="project" value="TreeGrafter"/>
</dbReference>
<keyword evidence="5 6" id="KW-0472">Membrane</keyword>
<accession>A0AAD9RT23</accession>